<feature type="compositionally biased region" description="Acidic residues" evidence="1">
    <location>
        <begin position="110"/>
        <end position="127"/>
    </location>
</feature>
<dbReference type="OrthoDB" id="4779330at2759"/>
<dbReference type="HOGENOM" id="CLU_799331_0_0_1"/>
<evidence type="ECO:0008006" key="5">
    <source>
        <dbReference type="Google" id="ProtNLM"/>
    </source>
</evidence>
<keyword evidence="2" id="KW-0472">Membrane</keyword>
<evidence type="ECO:0000313" key="3">
    <source>
        <dbReference type="EMBL" id="EMR64918.1"/>
    </source>
</evidence>
<keyword evidence="4" id="KW-1185">Reference proteome</keyword>
<dbReference type="EMBL" id="KB706971">
    <property type="protein sequence ID" value="EMR64918.1"/>
    <property type="molecule type" value="Genomic_DNA"/>
</dbReference>
<sequence length="347" mass="37112">MDPRFPRSISAVRIASFISTAAWIQGTTAEEAALPPEVLNNFLRRHGVGVKKARQTPAPAPAAEEGEEDEEEDEDEEEEGEKSSMSSGDSTSEEGVSSATGSSGASSVEGGEEEDDDDEEGEGEGDIPEGATPGSQAAITGGDPSGLETIDPGPNLSPGALAAIIVWSIIGFVAILGVIFFFVRRRRRARQRQEDDEEGRSREPMAMQGVAPSVIEPVHLRPGSQGSVPPAMEPVYLRPESQGAIPQVMEPMQQPMPEPDPQFRPASVAPSGQWMAVPPWQEEPPTWKDPHPWRTSTQPSIAPVGLPANPSPRATRQGAAAMAARQQGVDRQSKFTTVTESTIFAYR</sequence>
<dbReference type="KEGG" id="ela:UCREL1_8120"/>
<feature type="region of interest" description="Disordered" evidence="1">
    <location>
        <begin position="190"/>
        <end position="209"/>
    </location>
</feature>
<evidence type="ECO:0000256" key="1">
    <source>
        <dbReference type="SAM" id="MobiDB-lite"/>
    </source>
</evidence>
<reference evidence="4" key="1">
    <citation type="journal article" date="2013" name="Genome Announc.">
        <title>Draft genome sequence of the grapevine dieback fungus Eutypa lata UCR-EL1.</title>
        <authorList>
            <person name="Blanco-Ulate B."/>
            <person name="Rolshausen P.E."/>
            <person name="Cantu D."/>
        </authorList>
    </citation>
    <scope>NUCLEOTIDE SEQUENCE [LARGE SCALE GENOMIC DNA]</scope>
    <source>
        <strain evidence="4">UCR-EL1</strain>
    </source>
</reference>
<keyword evidence="2" id="KW-1133">Transmembrane helix</keyword>
<name>M7SKP1_EUTLA</name>
<gene>
    <name evidence="3" type="ORF">UCREL1_8120</name>
</gene>
<protein>
    <recommendedName>
        <fullName evidence="5">Transmembrane protein</fullName>
    </recommendedName>
</protein>
<feature type="region of interest" description="Disordered" evidence="1">
    <location>
        <begin position="49"/>
        <end position="151"/>
    </location>
</feature>
<accession>M7SKP1</accession>
<keyword evidence="2" id="KW-0812">Transmembrane</keyword>
<feature type="transmembrane region" description="Helical" evidence="2">
    <location>
        <begin position="160"/>
        <end position="183"/>
    </location>
</feature>
<dbReference type="AlphaFoldDB" id="M7SKP1"/>
<evidence type="ECO:0000313" key="4">
    <source>
        <dbReference type="Proteomes" id="UP000012174"/>
    </source>
</evidence>
<feature type="compositionally biased region" description="Low complexity" evidence="1">
    <location>
        <begin position="83"/>
        <end position="109"/>
    </location>
</feature>
<dbReference type="Proteomes" id="UP000012174">
    <property type="component" value="Unassembled WGS sequence"/>
</dbReference>
<feature type="compositionally biased region" description="Acidic residues" evidence="1">
    <location>
        <begin position="64"/>
        <end position="80"/>
    </location>
</feature>
<evidence type="ECO:0000256" key="2">
    <source>
        <dbReference type="SAM" id="Phobius"/>
    </source>
</evidence>
<proteinExistence type="predicted"/>
<organism evidence="3 4">
    <name type="scientific">Eutypa lata (strain UCR-EL1)</name>
    <name type="common">Grapevine dieback disease fungus</name>
    <name type="synonym">Eutypa armeniacae</name>
    <dbReference type="NCBI Taxonomy" id="1287681"/>
    <lineage>
        <taxon>Eukaryota</taxon>
        <taxon>Fungi</taxon>
        <taxon>Dikarya</taxon>
        <taxon>Ascomycota</taxon>
        <taxon>Pezizomycotina</taxon>
        <taxon>Sordariomycetes</taxon>
        <taxon>Xylariomycetidae</taxon>
        <taxon>Xylariales</taxon>
        <taxon>Diatrypaceae</taxon>
        <taxon>Eutypa</taxon>
    </lineage>
</organism>